<accession>A0AAD8ZC11</accession>
<gene>
    <name evidence="1" type="ORF">P4O66_010431</name>
</gene>
<evidence type="ECO:0000313" key="2">
    <source>
        <dbReference type="Proteomes" id="UP001239994"/>
    </source>
</evidence>
<reference evidence="1" key="1">
    <citation type="submission" date="2023-03" db="EMBL/GenBank/DDBJ databases">
        <title>Electrophorus voltai genome.</title>
        <authorList>
            <person name="Bian C."/>
        </authorList>
    </citation>
    <scope>NUCLEOTIDE SEQUENCE</scope>
    <source>
        <strain evidence="1">CB-2022</strain>
        <tissue evidence="1">Muscle</tissue>
    </source>
</reference>
<dbReference type="Proteomes" id="UP001239994">
    <property type="component" value="Unassembled WGS sequence"/>
</dbReference>
<dbReference type="EMBL" id="JAROKS010000016">
    <property type="protein sequence ID" value="KAK1795248.1"/>
    <property type="molecule type" value="Genomic_DNA"/>
</dbReference>
<dbReference type="AlphaFoldDB" id="A0AAD8ZC11"/>
<organism evidence="1 2">
    <name type="scientific">Electrophorus voltai</name>
    <dbReference type="NCBI Taxonomy" id="2609070"/>
    <lineage>
        <taxon>Eukaryota</taxon>
        <taxon>Metazoa</taxon>
        <taxon>Chordata</taxon>
        <taxon>Craniata</taxon>
        <taxon>Vertebrata</taxon>
        <taxon>Euteleostomi</taxon>
        <taxon>Actinopterygii</taxon>
        <taxon>Neopterygii</taxon>
        <taxon>Teleostei</taxon>
        <taxon>Ostariophysi</taxon>
        <taxon>Gymnotiformes</taxon>
        <taxon>Gymnotoidei</taxon>
        <taxon>Gymnotidae</taxon>
        <taxon>Electrophorus</taxon>
    </lineage>
</organism>
<proteinExistence type="predicted"/>
<protein>
    <submittedName>
        <fullName evidence="1">Uncharacterized protein</fullName>
    </submittedName>
</protein>
<comment type="caution">
    <text evidence="1">The sequence shown here is derived from an EMBL/GenBank/DDBJ whole genome shotgun (WGS) entry which is preliminary data.</text>
</comment>
<evidence type="ECO:0000313" key="1">
    <source>
        <dbReference type="EMBL" id="KAK1795248.1"/>
    </source>
</evidence>
<sequence>MVDGIDANRKKASNPHGFAAAADAFLPGSASQPPAMSEVFNFTERMNWTIRLTFGEAPSQGTCVPVSGPVPAWRQGLSAKSSPQRLTIKMAGASEYTLSEAYANVDGG</sequence>
<keyword evidence="2" id="KW-1185">Reference proteome</keyword>
<name>A0AAD8ZC11_9TELE</name>